<dbReference type="PROSITE" id="PS00519">
    <property type="entry name" value="HTH_ASNC_1"/>
    <property type="match status" value="1"/>
</dbReference>
<sequence>MPKNPAPETPDVALSKLDSALLNILVKDGRASFADIARQLGISRAHARARVQALQSNGVIELFGAVINPEKLGKVISTFVDIKVAPAAMEQISQELADCKEVVSLYIMSDLQSLHVHALTDSYETFDAFVRRHIFNRPEILSVDCKTLMTRVKNRRGGARL</sequence>
<dbReference type="PROSITE" id="PS50956">
    <property type="entry name" value="HTH_ASNC_2"/>
    <property type="match status" value="1"/>
</dbReference>
<dbReference type="PRINTS" id="PR00033">
    <property type="entry name" value="HTHASNC"/>
</dbReference>
<dbReference type="EMBL" id="JAVDWU010000003">
    <property type="protein sequence ID" value="MDR7149713.1"/>
    <property type="molecule type" value="Genomic_DNA"/>
</dbReference>
<dbReference type="InterPro" id="IPR019887">
    <property type="entry name" value="Tscrpt_reg_AsnC/Lrp_C"/>
</dbReference>
<feature type="domain" description="HTH asnC-type" evidence="4">
    <location>
        <begin position="14"/>
        <end position="75"/>
    </location>
</feature>
<dbReference type="GO" id="GO:0003677">
    <property type="term" value="F:DNA binding"/>
    <property type="evidence" value="ECO:0007669"/>
    <property type="project" value="UniProtKB-KW"/>
</dbReference>
<dbReference type="SUPFAM" id="SSF54909">
    <property type="entry name" value="Dimeric alpha+beta barrel"/>
    <property type="match status" value="1"/>
</dbReference>
<dbReference type="SMART" id="SM00344">
    <property type="entry name" value="HTH_ASNC"/>
    <property type="match status" value="1"/>
</dbReference>
<evidence type="ECO:0000313" key="5">
    <source>
        <dbReference type="EMBL" id="MDR7149713.1"/>
    </source>
</evidence>
<keyword evidence="6" id="KW-1185">Reference proteome</keyword>
<keyword evidence="1" id="KW-0805">Transcription regulation</keyword>
<organism evidence="5 6">
    <name type="scientific">Hydrogenophaga palleronii</name>
    <dbReference type="NCBI Taxonomy" id="65655"/>
    <lineage>
        <taxon>Bacteria</taxon>
        <taxon>Pseudomonadati</taxon>
        <taxon>Pseudomonadota</taxon>
        <taxon>Betaproteobacteria</taxon>
        <taxon>Burkholderiales</taxon>
        <taxon>Comamonadaceae</taxon>
        <taxon>Hydrogenophaga</taxon>
    </lineage>
</organism>
<dbReference type="Pfam" id="PF01037">
    <property type="entry name" value="AsnC_trans_reg"/>
    <property type="match status" value="1"/>
</dbReference>
<dbReference type="InterPro" id="IPR019888">
    <property type="entry name" value="Tscrpt_reg_AsnC-like"/>
</dbReference>
<comment type="caution">
    <text evidence="5">The sequence shown here is derived from an EMBL/GenBank/DDBJ whole genome shotgun (WGS) entry which is preliminary data.</text>
</comment>
<gene>
    <name evidence="5" type="ORF">J2W49_001668</name>
</gene>
<evidence type="ECO:0000256" key="2">
    <source>
        <dbReference type="ARBA" id="ARBA00023125"/>
    </source>
</evidence>
<dbReference type="InterPro" id="IPR011008">
    <property type="entry name" value="Dimeric_a/b-barrel"/>
</dbReference>
<evidence type="ECO:0000259" key="4">
    <source>
        <dbReference type="PROSITE" id="PS50956"/>
    </source>
</evidence>
<dbReference type="Gene3D" id="3.30.70.920">
    <property type="match status" value="1"/>
</dbReference>
<evidence type="ECO:0000256" key="3">
    <source>
        <dbReference type="ARBA" id="ARBA00023163"/>
    </source>
</evidence>
<dbReference type="Pfam" id="PF13404">
    <property type="entry name" value="HTH_AsnC-type"/>
    <property type="match status" value="1"/>
</dbReference>
<dbReference type="InterPro" id="IPR036388">
    <property type="entry name" value="WH-like_DNA-bd_sf"/>
</dbReference>
<name>A0ABU1WK98_9BURK</name>
<evidence type="ECO:0000256" key="1">
    <source>
        <dbReference type="ARBA" id="ARBA00023015"/>
    </source>
</evidence>
<evidence type="ECO:0000313" key="6">
    <source>
        <dbReference type="Proteomes" id="UP001265700"/>
    </source>
</evidence>
<dbReference type="PANTHER" id="PTHR30154">
    <property type="entry name" value="LEUCINE-RESPONSIVE REGULATORY PROTEIN"/>
    <property type="match status" value="1"/>
</dbReference>
<dbReference type="Proteomes" id="UP001265700">
    <property type="component" value="Unassembled WGS sequence"/>
</dbReference>
<proteinExistence type="predicted"/>
<reference evidence="5 6" key="1">
    <citation type="submission" date="2023-07" db="EMBL/GenBank/DDBJ databases">
        <title>Sorghum-associated microbial communities from plants grown in Nebraska, USA.</title>
        <authorList>
            <person name="Schachtman D."/>
        </authorList>
    </citation>
    <scope>NUCLEOTIDE SEQUENCE [LARGE SCALE GENOMIC DNA]</scope>
    <source>
        <strain evidence="5 6">4249</strain>
    </source>
</reference>
<protein>
    <submittedName>
        <fullName evidence="5">DNA-binding Lrp family transcriptional regulator</fullName>
    </submittedName>
</protein>
<keyword evidence="2 5" id="KW-0238">DNA-binding</keyword>
<dbReference type="InterPro" id="IPR036390">
    <property type="entry name" value="WH_DNA-bd_sf"/>
</dbReference>
<dbReference type="InterPro" id="IPR000485">
    <property type="entry name" value="AsnC-type_HTH_dom"/>
</dbReference>
<dbReference type="RefSeq" id="WP_310314212.1">
    <property type="nucleotide sequence ID" value="NZ_JAVDWU010000003.1"/>
</dbReference>
<keyword evidence="3" id="KW-0804">Transcription</keyword>
<accession>A0ABU1WK98</accession>
<dbReference type="Gene3D" id="1.10.10.10">
    <property type="entry name" value="Winged helix-like DNA-binding domain superfamily/Winged helix DNA-binding domain"/>
    <property type="match status" value="1"/>
</dbReference>
<dbReference type="SUPFAM" id="SSF46785">
    <property type="entry name" value="Winged helix' DNA-binding domain"/>
    <property type="match status" value="1"/>
</dbReference>
<dbReference type="InterPro" id="IPR019885">
    <property type="entry name" value="Tscrpt_reg_HTH_AsnC-type_CS"/>
</dbReference>
<dbReference type="PANTHER" id="PTHR30154:SF34">
    <property type="entry name" value="TRANSCRIPTIONAL REGULATOR AZLB"/>
    <property type="match status" value="1"/>
</dbReference>